<dbReference type="EMBL" id="CP005290">
    <property type="protein sequence ID" value="AGK61138.1"/>
    <property type="molecule type" value="Genomic_DNA"/>
</dbReference>
<organism evidence="1 2">
    <name type="scientific">Archaeoglobus sulfaticallidus PM70-1</name>
    <dbReference type="NCBI Taxonomy" id="387631"/>
    <lineage>
        <taxon>Archaea</taxon>
        <taxon>Methanobacteriati</taxon>
        <taxon>Methanobacteriota</taxon>
        <taxon>Archaeoglobi</taxon>
        <taxon>Archaeoglobales</taxon>
        <taxon>Archaeoglobaceae</taxon>
        <taxon>Archaeoglobus</taxon>
    </lineage>
</organism>
<sequence>MRVAIIGAGLGGLLSASILSEKGYAVDVYEKLGFYGGRFTSIKYRGFEISTGALHMIPHGRRGPLGKMLKRIGTDVEIVDSKPEGVALQNGEMIEIRSSSFPRKTKLKYFKWLIGYKIFGIDRTMDEYAREMDDFTLKFFEKFLGWSLSIYPDQIKFSDIYEIYKRVLKYGGPGIPIGGCKKVVTELAEIIKSNDGNIYLKKPVEKLIYENKEIRSLKVDGEEKHYDIFISNIGHSLTRELLGFSRQDVVESRGIKYSIALKEPFIGHTGICFPFDVEKISGMNEVTNADPSLAENGHLLMAHQPVRHPAQIKDEIKAGIAELKEVLKGHEYEIIAIQSYHNDWPVNRVMSGKDTGYQTEFRNLFVVGDGAKGKDIEVDGVALGVANLMREEFGLNMGIE</sequence>
<dbReference type="eggNOG" id="arCOG01521">
    <property type="taxonomic scope" value="Archaea"/>
</dbReference>
<accession>N0BDQ8</accession>
<dbReference type="InterPro" id="IPR036188">
    <property type="entry name" value="FAD/NAD-bd_sf"/>
</dbReference>
<evidence type="ECO:0000313" key="2">
    <source>
        <dbReference type="Proteomes" id="UP000013307"/>
    </source>
</evidence>
<reference evidence="1 2" key="1">
    <citation type="journal article" date="2013" name="Genome Announc.">
        <title>Complete Genome Sequence of the Thermophilic and Facultatively Chemolithoautotrophic Sulfate Reducer Archaeoglobus sulfaticallidus Strain PM70-1T.</title>
        <authorList>
            <person name="Stokke R."/>
            <person name="Hocking W.P."/>
            <person name="Steinsbu B.O."/>
            <person name="Steen I.H."/>
        </authorList>
    </citation>
    <scope>NUCLEOTIDE SEQUENCE [LARGE SCALE GENOMIC DNA]</scope>
    <source>
        <strain evidence="1">PM70-1</strain>
    </source>
</reference>
<dbReference type="KEGG" id="ast:Asulf_01138"/>
<dbReference type="Gene3D" id="3.90.660.50">
    <property type="match status" value="1"/>
</dbReference>
<dbReference type="PANTHER" id="PTHR43734">
    <property type="entry name" value="PHYTOENE DESATURASE"/>
    <property type="match status" value="1"/>
</dbReference>
<dbReference type="OrthoDB" id="11867at2157"/>
<dbReference type="HOGENOM" id="CLU_668371_0_0_2"/>
<dbReference type="AlphaFoldDB" id="N0BDQ8"/>
<evidence type="ECO:0000313" key="1">
    <source>
        <dbReference type="EMBL" id="AGK61138.1"/>
    </source>
</evidence>
<dbReference type="Gene3D" id="3.50.50.60">
    <property type="entry name" value="FAD/NAD(P)-binding domain"/>
    <property type="match status" value="1"/>
</dbReference>
<dbReference type="STRING" id="387631.Asulf_01138"/>
<protein>
    <recommendedName>
        <fullName evidence="3">Phytoene dehydrogenase-related protein</fullName>
    </recommendedName>
</protein>
<dbReference type="SUPFAM" id="SSF51905">
    <property type="entry name" value="FAD/NAD(P)-binding domain"/>
    <property type="match status" value="1"/>
</dbReference>
<evidence type="ECO:0008006" key="3">
    <source>
        <dbReference type="Google" id="ProtNLM"/>
    </source>
</evidence>
<dbReference type="Pfam" id="PF13450">
    <property type="entry name" value="NAD_binding_8"/>
    <property type="match status" value="1"/>
</dbReference>
<dbReference type="PANTHER" id="PTHR43734:SF1">
    <property type="entry name" value="PHYTOENE DESATURASE"/>
    <property type="match status" value="1"/>
</dbReference>
<dbReference type="PRINTS" id="PR00419">
    <property type="entry name" value="ADXRDTASE"/>
</dbReference>
<keyword evidence="2" id="KW-1185">Reference proteome</keyword>
<dbReference type="RefSeq" id="WP_015590736.1">
    <property type="nucleotide sequence ID" value="NC_021169.1"/>
</dbReference>
<dbReference type="Proteomes" id="UP000013307">
    <property type="component" value="Chromosome"/>
</dbReference>
<proteinExistence type="predicted"/>
<dbReference type="GeneID" id="15392779"/>
<name>N0BDQ8_9EURY</name>
<gene>
    <name evidence="1" type="ORF">Asulf_01138</name>
</gene>